<dbReference type="RefSeq" id="WP_035188073.1">
    <property type="nucleotide sequence ID" value="NZ_CP058594.1"/>
</dbReference>
<protein>
    <submittedName>
        <fullName evidence="1">Tetratricopeptide repeat protein</fullName>
    </submittedName>
</protein>
<sequence length="421" mass="48574">MSLMEQLLDHLEEGRLEEAKKTFEDFLALGTDEEKYALAGQLEGLGFLNEAQQLYKDLLASYPDDGELVILMAETLIDMDKEEEAILYLDRIPETDPDYPRALLLLADLYQMQGLYEVSENKLMEAASLLPEEPVIHFALAEFYASCARYAEASREYEWLLGKGIDTFADTNIHGRLAEVLSAAGAFEEALHQYEHAMEGRFEANTLFGYALTAYQAGFYEKAIELFEELRETDPGYHPLYLYLGRAYEHEQMPEEALAAAEKGIKEDEYDKELYHFAGKMATKAGDEEKAENYFKKALELDPGYLDAALSYNELLLQKERYEEVRDRALSMEKEGDTDPRLYWDLAISLKHLEEYSQALKYYGYAYNDLQNDTVFLEDYGYFLIEEGRRKEAYGIFQKLLREDPANDEWIALLERLEDGN</sequence>
<dbReference type="AlphaFoldDB" id="A0A133KJ03"/>
<evidence type="ECO:0000313" key="2">
    <source>
        <dbReference type="Proteomes" id="UP000070376"/>
    </source>
</evidence>
<dbReference type="PATRIC" id="fig|1398.22.peg.2572"/>
<reference evidence="2" key="1">
    <citation type="submission" date="2016-01" db="EMBL/GenBank/DDBJ databases">
        <authorList>
            <person name="Mitreva M."/>
            <person name="Pepin K.H."/>
            <person name="Mihindukulasuriya K.A."/>
            <person name="Fulton R."/>
            <person name="Fronick C."/>
            <person name="O'Laughlin M."/>
            <person name="Miner T."/>
            <person name="Herter B."/>
            <person name="Rosa B.A."/>
            <person name="Cordes M."/>
            <person name="Tomlinson C."/>
            <person name="Wollam A."/>
            <person name="Palsikar V.B."/>
            <person name="Mardis E.R."/>
            <person name="Wilson R.K."/>
        </authorList>
    </citation>
    <scope>NUCLEOTIDE SEQUENCE [LARGE SCALE GENOMIC DNA]</scope>
    <source>
        <strain evidence="2">GED7749B</strain>
    </source>
</reference>
<dbReference type="InterPro" id="IPR019734">
    <property type="entry name" value="TPR_rpt"/>
</dbReference>
<dbReference type="GO" id="GO:0051301">
    <property type="term" value="P:cell division"/>
    <property type="evidence" value="ECO:0007669"/>
    <property type="project" value="TreeGrafter"/>
</dbReference>
<name>A0A133KJ03_HEYCO</name>
<dbReference type="Pfam" id="PF14559">
    <property type="entry name" value="TPR_19"/>
    <property type="match status" value="1"/>
</dbReference>
<dbReference type="Gene3D" id="1.25.40.10">
    <property type="entry name" value="Tetratricopeptide repeat domain"/>
    <property type="match status" value="3"/>
</dbReference>
<dbReference type="Proteomes" id="UP000070376">
    <property type="component" value="Unassembled WGS sequence"/>
</dbReference>
<dbReference type="SMART" id="SM00028">
    <property type="entry name" value="TPR"/>
    <property type="match status" value="6"/>
</dbReference>
<dbReference type="PANTHER" id="PTHR12558">
    <property type="entry name" value="CELL DIVISION CYCLE 16,23,27"/>
    <property type="match status" value="1"/>
</dbReference>
<evidence type="ECO:0000313" key="1">
    <source>
        <dbReference type="EMBL" id="KWZ79466.1"/>
    </source>
</evidence>
<organism evidence="1 2">
    <name type="scientific">Heyndrickxia coagulans</name>
    <name type="common">Weizmannia coagulans</name>
    <dbReference type="NCBI Taxonomy" id="1398"/>
    <lineage>
        <taxon>Bacteria</taxon>
        <taxon>Bacillati</taxon>
        <taxon>Bacillota</taxon>
        <taxon>Bacilli</taxon>
        <taxon>Bacillales</taxon>
        <taxon>Bacillaceae</taxon>
        <taxon>Heyndrickxia</taxon>
    </lineage>
</organism>
<dbReference type="Pfam" id="PF13429">
    <property type="entry name" value="TPR_15"/>
    <property type="match status" value="1"/>
</dbReference>
<dbReference type="SUPFAM" id="SSF48452">
    <property type="entry name" value="TPR-like"/>
    <property type="match status" value="2"/>
</dbReference>
<dbReference type="EMBL" id="LRPN01000116">
    <property type="protein sequence ID" value="KWZ79466.1"/>
    <property type="molecule type" value="Genomic_DNA"/>
</dbReference>
<gene>
    <name evidence="1" type="ORF">HMPREF3213_02570</name>
</gene>
<accession>A0A133KJ03</accession>
<dbReference type="InterPro" id="IPR011990">
    <property type="entry name" value="TPR-like_helical_dom_sf"/>
</dbReference>
<comment type="caution">
    <text evidence="1">The sequence shown here is derived from an EMBL/GenBank/DDBJ whole genome shotgun (WGS) entry which is preliminary data.</text>
</comment>
<dbReference type="PROSITE" id="PS50005">
    <property type="entry name" value="TPR"/>
    <property type="match status" value="3"/>
</dbReference>
<dbReference type="PANTHER" id="PTHR12558:SF50">
    <property type="entry name" value="ASSEMBLY CHAPERONE OF RPL4-RELATED"/>
    <property type="match status" value="1"/>
</dbReference>
<proteinExistence type="predicted"/>